<proteinExistence type="predicted"/>
<sequence length="131" mass="14578">MTQSYKQTPLQDREMKNAMLRGFKRICPNCGEGDMFDSYLHVADRCPACAEDLSQHRADDGPAYLTILIVGHLLAPLMIWVFTEFRPSAMTMAILFSVSTVALSLYLLPRLKGVVVGIQWSKGMHGFGQPG</sequence>
<keyword evidence="1" id="KW-0472">Membrane</keyword>
<accession>A0ABS8BT71</accession>
<dbReference type="Proteomes" id="UP001138961">
    <property type="component" value="Unassembled WGS sequence"/>
</dbReference>
<feature type="transmembrane region" description="Helical" evidence="1">
    <location>
        <begin position="63"/>
        <end position="83"/>
    </location>
</feature>
<dbReference type="EMBL" id="JAJATZ010000002">
    <property type="protein sequence ID" value="MCB5198721.1"/>
    <property type="molecule type" value="Genomic_DNA"/>
</dbReference>
<dbReference type="Pfam" id="PF06170">
    <property type="entry name" value="DUF983"/>
    <property type="match status" value="1"/>
</dbReference>
<keyword evidence="1" id="KW-1133">Transmembrane helix</keyword>
<evidence type="ECO:0000256" key="1">
    <source>
        <dbReference type="SAM" id="Phobius"/>
    </source>
</evidence>
<name>A0ABS8BT71_9RHOB</name>
<protein>
    <submittedName>
        <fullName evidence="2">DUF983 domain-containing protein</fullName>
    </submittedName>
</protein>
<evidence type="ECO:0000313" key="2">
    <source>
        <dbReference type="EMBL" id="MCB5198721.1"/>
    </source>
</evidence>
<feature type="transmembrane region" description="Helical" evidence="1">
    <location>
        <begin position="89"/>
        <end position="108"/>
    </location>
</feature>
<keyword evidence="1" id="KW-0812">Transmembrane</keyword>
<reference evidence="2" key="1">
    <citation type="submission" date="2021-10" db="EMBL/GenBank/DDBJ databases">
        <title>Loktanella gaetbuli sp. nov., isolated from a tidal flat.</title>
        <authorList>
            <person name="Park S."/>
            <person name="Yoon J.-H."/>
        </authorList>
    </citation>
    <scope>NUCLEOTIDE SEQUENCE</scope>
    <source>
        <strain evidence="2">TSTF-M6</strain>
    </source>
</reference>
<keyword evidence="3" id="KW-1185">Reference proteome</keyword>
<dbReference type="RefSeq" id="WP_226747611.1">
    <property type="nucleotide sequence ID" value="NZ_JAJATZ010000002.1"/>
</dbReference>
<comment type="caution">
    <text evidence="2">The sequence shown here is derived from an EMBL/GenBank/DDBJ whole genome shotgun (WGS) entry which is preliminary data.</text>
</comment>
<organism evidence="2 3">
    <name type="scientific">Loktanella gaetbuli</name>
    <dbReference type="NCBI Taxonomy" id="2881335"/>
    <lineage>
        <taxon>Bacteria</taxon>
        <taxon>Pseudomonadati</taxon>
        <taxon>Pseudomonadota</taxon>
        <taxon>Alphaproteobacteria</taxon>
        <taxon>Rhodobacterales</taxon>
        <taxon>Roseobacteraceae</taxon>
        <taxon>Loktanella</taxon>
    </lineage>
</organism>
<dbReference type="InterPro" id="IPR009325">
    <property type="entry name" value="DUF983"/>
</dbReference>
<gene>
    <name evidence="2" type="ORF">LGQ03_05665</name>
</gene>
<evidence type="ECO:0000313" key="3">
    <source>
        <dbReference type="Proteomes" id="UP001138961"/>
    </source>
</evidence>